<dbReference type="PROSITE" id="PS50878">
    <property type="entry name" value="RT_POL"/>
    <property type="match status" value="1"/>
</dbReference>
<dbReference type="Pfam" id="PF00078">
    <property type="entry name" value="RVT_1"/>
    <property type="match status" value="1"/>
</dbReference>
<feature type="domain" description="RNase H type-1" evidence="2">
    <location>
        <begin position="976"/>
        <end position="1107"/>
    </location>
</feature>
<dbReference type="PANTHER" id="PTHR36688">
    <property type="entry name" value="ENDO/EXONUCLEASE/PHOSPHATASE DOMAIN-CONTAINING PROTEIN"/>
    <property type="match status" value="1"/>
</dbReference>
<dbReference type="InterPro" id="IPR043502">
    <property type="entry name" value="DNA/RNA_pol_sf"/>
</dbReference>
<evidence type="ECO:0000259" key="2">
    <source>
        <dbReference type="PROSITE" id="PS50879"/>
    </source>
</evidence>
<dbReference type="InterPro" id="IPR036397">
    <property type="entry name" value="RNaseH_sf"/>
</dbReference>
<dbReference type="GO" id="GO:0042575">
    <property type="term" value="C:DNA polymerase complex"/>
    <property type="evidence" value="ECO:0007669"/>
    <property type="project" value="UniProtKB-ARBA"/>
</dbReference>
<evidence type="ECO:0000259" key="1">
    <source>
        <dbReference type="PROSITE" id="PS50878"/>
    </source>
</evidence>
<dbReference type="Pfam" id="PF00075">
    <property type="entry name" value="RNase_H"/>
    <property type="match status" value="1"/>
</dbReference>
<protein>
    <submittedName>
        <fullName evidence="3">Uncharacterized protein</fullName>
    </submittedName>
</protein>
<dbReference type="InterPro" id="IPR052560">
    <property type="entry name" value="RdDP_mobile_element"/>
</dbReference>
<dbReference type="InterPro" id="IPR012337">
    <property type="entry name" value="RNaseH-like_sf"/>
</dbReference>
<dbReference type="SUPFAM" id="SSF56672">
    <property type="entry name" value="DNA/RNA polymerases"/>
    <property type="match status" value="1"/>
</dbReference>
<dbReference type="GO" id="GO:0004523">
    <property type="term" value="F:RNA-DNA hybrid ribonuclease activity"/>
    <property type="evidence" value="ECO:0007669"/>
    <property type="project" value="InterPro"/>
</dbReference>
<dbReference type="AlphaFoldDB" id="A0A1B6KTJ5"/>
<dbReference type="InterPro" id="IPR000477">
    <property type="entry name" value="RT_dom"/>
</dbReference>
<dbReference type="Pfam" id="PF14529">
    <property type="entry name" value="Exo_endo_phos_2"/>
    <property type="match status" value="1"/>
</dbReference>
<proteinExistence type="predicted"/>
<evidence type="ECO:0000313" key="3">
    <source>
        <dbReference type="EMBL" id="JAT14765.1"/>
    </source>
</evidence>
<reference evidence="3" key="1">
    <citation type="submission" date="2015-11" db="EMBL/GenBank/DDBJ databases">
        <title>De novo transcriptome assembly of four potential Pierce s Disease insect vectors from Arizona vineyards.</title>
        <authorList>
            <person name="Tassone E.E."/>
        </authorList>
    </citation>
    <scope>NUCLEOTIDE SEQUENCE</scope>
</reference>
<dbReference type="Gene3D" id="3.30.420.10">
    <property type="entry name" value="Ribonuclease H-like superfamily/Ribonuclease H"/>
    <property type="match status" value="1"/>
</dbReference>
<organism evidence="3">
    <name type="scientific">Graphocephala atropunctata</name>
    <dbReference type="NCBI Taxonomy" id="36148"/>
    <lineage>
        <taxon>Eukaryota</taxon>
        <taxon>Metazoa</taxon>
        <taxon>Ecdysozoa</taxon>
        <taxon>Arthropoda</taxon>
        <taxon>Hexapoda</taxon>
        <taxon>Insecta</taxon>
        <taxon>Pterygota</taxon>
        <taxon>Neoptera</taxon>
        <taxon>Paraneoptera</taxon>
        <taxon>Hemiptera</taxon>
        <taxon>Auchenorrhyncha</taxon>
        <taxon>Membracoidea</taxon>
        <taxon>Cicadellidae</taxon>
        <taxon>Cicadellinae</taxon>
        <taxon>Cicadellini</taxon>
        <taxon>Graphocephala</taxon>
    </lineage>
</organism>
<accession>A0A1B6KTJ5</accession>
<dbReference type="EMBL" id="GEBQ01025212">
    <property type="protein sequence ID" value="JAT14765.1"/>
    <property type="molecule type" value="Transcribed_RNA"/>
</dbReference>
<sequence length="1267" mass="147545">MEHIKKTALLLSPMIKNIPTLKLNIFQWNCRSLKPKWPEIMQYFCKNQITIGIIQETWLNDNDKLIDKNYDIIQLNRYDGYGGTAIIVHKAFTFDKIDEFNDNKIQLMTIKLICSKKQIYIHNIYCTDAKIDPSIWKNKLFTNDKDYALICGDMNAHHPYWFCHDANTRGNAIFKEYSQSQFIMVNDKSFTTIPNIYHRQSVIDLTFATPDLYAHLTKWNVLSDPMGSNHFPIFMQFEFHDNPSFVTNNPLRKNFKKANWELYTKTIEDNIPELYNLPIENQFNQLLEIIYESANKAIPNTKGHNSKTGFKPKPWWTVQCSQAVAHRRLAFKQFRINMTPINYHIYQLAVFKAKEIINAAKKKGWVDLCQKIENKSSTTYAWNIIKKLKNPYSLTNKSDMTEKYELCERFMQHIIPEYVPHHSELHPPTIYETIHPLEADFNTRELHKALRSKTKDTSPGLDGITYFMIKNLPCEALNIILNLYNNIWNNKLEIPDNWKKFKIVALLKPGKDKDKENSYRPISLIPCFIKIMNTMVKNRLVTLADTLKIIPETQYAFRKNLGCADYLVHLTSNIQTALTHNETTILTTLDISNAYDNVHLPTLWTKMYIKGIPAKFILHCHKWLTDRQLTISFPNYEITRTSCRGIPQGSVLSPILFAIYIADINLCLPRNVKSLQYADDVALYASSKKYDEIQLSMQIALNNISKEFQNLNLGLNPSKSLITIFSRKRSLLNLNRQFYLEGQPILVADKLRLLGIIIDNKLTFKQHIEQLFLQCHKDLNILKMIACGRNGANPDFVLRVYKSLIRSKIDYCSFIYGHAPNYVLSKLETIQNQALRIAIEAFKSTPTIGLQMECSVLPLNIRRQTLAERLIYKIMTCPTHPAYQSIIYLNMLTENNPYWRKKRKPTYTQPVNLAQTINPIDNQYENFSVIQDFTLPLGLIIFNLEFNILINDKVLGTNPNLIVLQQEWYNMTNITYKNKVIIYTDGSKTAEGTGAAIYIPKQNIRQKYKLDENTSSYTAEMYAIFKAVHYSRSMKNKEIVICSDCQSVLITIKNVSIGILEGKGFVLNILREVMNNNTNKYILQWVPGHAGIAGNEVVDKLARDSVQEKIITREFFITTDDFKSFQNKRNKSIMIDKFTTTNKAQWYKYVNKSLAKPPWFKRSGMSRVEIINICRLRLGHANINTCLYRIKCYFTPLCLNCSIGTHETFDHLFMECPKYAYEREKCFKYIKQISKNFTVNLKEIISVEDHEIYQELNTFLKSIKRVL</sequence>
<feature type="domain" description="Reverse transcriptase" evidence="1">
    <location>
        <begin position="487"/>
        <end position="758"/>
    </location>
</feature>
<dbReference type="CDD" id="cd09276">
    <property type="entry name" value="Rnase_HI_RT_non_LTR"/>
    <property type="match status" value="1"/>
</dbReference>
<gene>
    <name evidence="3" type="ORF">g.46701</name>
</gene>
<dbReference type="InterPro" id="IPR005135">
    <property type="entry name" value="Endo/exonuclease/phosphatase"/>
</dbReference>
<dbReference type="SUPFAM" id="SSF56219">
    <property type="entry name" value="DNase I-like"/>
    <property type="match status" value="1"/>
</dbReference>
<dbReference type="GO" id="GO:0071897">
    <property type="term" value="P:DNA biosynthetic process"/>
    <property type="evidence" value="ECO:0007669"/>
    <property type="project" value="UniProtKB-ARBA"/>
</dbReference>
<dbReference type="CDD" id="cd01650">
    <property type="entry name" value="RT_nLTR_like"/>
    <property type="match status" value="1"/>
</dbReference>
<dbReference type="InterPro" id="IPR036691">
    <property type="entry name" value="Endo/exonu/phosph_ase_sf"/>
</dbReference>
<dbReference type="SUPFAM" id="SSF53098">
    <property type="entry name" value="Ribonuclease H-like"/>
    <property type="match status" value="1"/>
</dbReference>
<dbReference type="Gene3D" id="3.60.10.10">
    <property type="entry name" value="Endonuclease/exonuclease/phosphatase"/>
    <property type="match status" value="1"/>
</dbReference>
<dbReference type="PROSITE" id="PS50879">
    <property type="entry name" value="RNASE_H_1"/>
    <property type="match status" value="1"/>
</dbReference>
<name>A0A1B6KTJ5_9HEMI</name>
<dbReference type="GO" id="GO:0003676">
    <property type="term" value="F:nucleic acid binding"/>
    <property type="evidence" value="ECO:0007669"/>
    <property type="project" value="InterPro"/>
</dbReference>
<dbReference type="PANTHER" id="PTHR36688:SF2">
    <property type="entry name" value="ENDONUCLEASE_EXONUCLEASE_PHOSPHATASE DOMAIN-CONTAINING PROTEIN"/>
    <property type="match status" value="1"/>
</dbReference>
<dbReference type="InterPro" id="IPR002156">
    <property type="entry name" value="RNaseH_domain"/>
</dbReference>